<protein>
    <submittedName>
        <fullName evidence="4">Efflux RND transporter periplasmic adaptor subunit</fullName>
    </submittedName>
</protein>
<dbReference type="InterPro" id="IPR006143">
    <property type="entry name" value="RND_pump_MFP"/>
</dbReference>
<accession>A0ABS9LVU9</accession>
<dbReference type="RefSeq" id="WP_237865558.1">
    <property type="nucleotide sequence ID" value="NZ_JAKLTZ010000012.1"/>
</dbReference>
<evidence type="ECO:0000256" key="2">
    <source>
        <dbReference type="SAM" id="Phobius"/>
    </source>
</evidence>
<reference evidence="4" key="1">
    <citation type="submission" date="2022-01" db="EMBL/GenBank/DDBJ databases">
        <title>Genome sequnece data of strain Bradyrhizobium sp. nov.</title>
        <authorList>
            <person name="Zhang J."/>
        </authorList>
    </citation>
    <scope>NUCLEOTIDE SEQUENCE</scope>
    <source>
        <strain evidence="4">WYCCWR 12774</strain>
    </source>
</reference>
<keyword evidence="5" id="KW-1185">Reference proteome</keyword>
<dbReference type="PANTHER" id="PTHR30367">
    <property type="entry name" value="P-HYDROXYBENZOIC ACID EFFLUX PUMP SUBUNIT AAEA-RELATED"/>
    <property type="match status" value="1"/>
</dbReference>
<name>A0ABS9LVU9_9BRAD</name>
<sequence>MMIALMALYLALLFTLVWLGAIRFNAFWKASPLVVLLLLNVGLFIPMGWGAPQGKALVYRNAVSIVPDVAGEVMDVPVRPNASLKQGDVLFKIDPTPYDAQVKAIEAQLKLSSTRLTQMTSLYERDAGRGFDVEQRQSEVDQLKAQLQSAQWNLDKTVVRAPADGYVTNVALRKGARVGNLSAAPVMAFIDTSATQVAVEIDQINARYVAPGDAVEIAFKYVPGRVLSGKVESVLQAVATGQTLVSGAAVAPKGIETVPFVVRVALDDAELAKALPAGATGTAAIFTDHVKVSHVLRRVLLRQISIIDYVNPF</sequence>
<keyword evidence="2" id="KW-0472">Membrane</keyword>
<evidence type="ECO:0000259" key="3">
    <source>
        <dbReference type="Pfam" id="PF25917"/>
    </source>
</evidence>
<dbReference type="NCBIfam" id="TIGR01730">
    <property type="entry name" value="RND_mfp"/>
    <property type="match status" value="1"/>
</dbReference>
<comment type="caution">
    <text evidence="4">The sequence shown here is derived from an EMBL/GenBank/DDBJ whole genome shotgun (WGS) entry which is preliminary data.</text>
</comment>
<evidence type="ECO:0000256" key="1">
    <source>
        <dbReference type="ARBA" id="ARBA00009477"/>
    </source>
</evidence>
<evidence type="ECO:0000313" key="4">
    <source>
        <dbReference type="EMBL" id="MCG2671021.1"/>
    </source>
</evidence>
<dbReference type="Proteomes" id="UP001139012">
    <property type="component" value="Unassembled WGS sequence"/>
</dbReference>
<gene>
    <name evidence="4" type="ORF">L6637_29120</name>
</gene>
<dbReference type="EMBL" id="JAKLUA010000012">
    <property type="protein sequence ID" value="MCG2671021.1"/>
    <property type="molecule type" value="Genomic_DNA"/>
</dbReference>
<dbReference type="SUPFAM" id="SSF111369">
    <property type="entry name" value="HlyD-like secretion proteins"/>
    <property type="match status" value="1"/>
</dbReference>
<feature type="domain" description="Multidrug resistance protein MdtA-like barrel-sandwich hybrid" evidence="3">
    <location>
        <begin position="61"/>
        <end position="185"/>
    </location>
</feature>
<evidence type="ECO:0000313" key="5">
    <source>
        <dbReference type="Proteomes" id="UP001139012"/>
    </source>
</evidence>
<dbReference type="Pfam" id="PF25917">
    <property type="entry name" value="BSH_RND"/>
    <property type="match status" value="1"/>
</dbReference>
<proteinExistence type="inferred from homology"/>
<keyword evidence="2" id="KW-1133">Transmembrane helix</keyword>
<comment type="similarity">
    <text evidence="1">Belongs to the membrane fusion protein (MFP) (TC 8.A.1) family.</text>
</comment>
<feature type="transmembrane region" description="Helical" evidence="2">
    <location>
        <begin position="33"/>
        <end position="51"/>
    </location>
</feature>
<keyword evidence="2" id="KW-0812">Transmembrane</keyword>
<dbReference type="Gene3D" id="2.40.30.170">
    <property type="match status" value="1"/>
</dbReference>
<dbReference type="PANTHER" id="PTHR30367:SF1">
    <property type="entry name" value="MULTIDRUG RESISTANCE PROTEIN MDTN"/>
    <property type="match status" value="1"/>
</dbReference>
<organism evidence="4 5">
    <name type="scientific">Bradyrhizobium zhengyangense</name>
    <dbReference type="NCBI Taxonomy" id="2911009"/>
    <lineage>
        <taxon>Bacteria</taxon>
        <taxon>Pseudomonadati</taxon>
        <taxon>Pseudomonadota</taxon>
        <taxon>Alphaproteobacteria</taxon>
        <taxon>Hyphomicrobiales</taxon>
        <taxon>Nitrobacteraceae</taxon>
        <taxon>Bradyrhizobium</taxon>
    </lineage>
</organism>
<dbReference type="Gene3D" id="2.40.50.100">
    <property type="match status" value="1"/>
</dbReference>
<dbReference type="InterPro" id="IPR058625">
    <property type="entry name" value="MdtA-like_BSH"/>
</dbReference>
<dbReference type="InterPro" id="IPR050393">
    <property type="entry name" value="MFP_Efflux_Pump"/>
</dbReference>